<organism evidence="1 2">
    <name type="scientific">Pochonia chlamydosporia 170</name>
    <dbReference type="NCBI Taxonomy" id="1380566"/>
    <lineage>
        <taxon>Eukaryota</taxon>
        <taxon>Fungi</taxon>
        <taxon>Dikarya</taxon>
        <taxon>Ascomycota</taxon>
        <taxon>Pezizomycotina</taxon>
        <taxon>Sordariomycetes</taxon>
        <taxon>Hypocreomycetidae</taxon>
        <taxon>Hypocreales</taxon>
        <taxon>Clavicipitaceae</taxon>
        <taxon>Pochonia</taxon>
    </lineage>
</organism>
<dbReference type="AlphaFoldDB" id="A0A179G812"/>
<sequence length="118" mass="12907">MAISPSLAHLPRLKVSIFNALHIVGKNEDGQANRIEPRGQATRDACRHQPVARGMSGLAFQGHDSFTWRFALRFAACPMNRQCALMVAIWKPSAKRKLEANIVAASIRPAGSCPALPY</sequence>
<evidence type="ECO:0000313" key="2">
    <source>
        <dbReference type="Proteomes" id="UP000078397"/>
    </source>
</evidence>
<comment type="caution">
    <text evidence="1">The sequence shown here is derived from an EMBL/GenBank/DDBJ whole genome shotgun (WGS) entry which is preliminary data.</text>
</comment>
<accession>A0A179G812</accession>
<protein>
    <submittedName>
        <fullName evidence="1">Uncharacterized protein</fullName>
    </submittedName>
</protein>
<reference evidence="1 2" key="1">
    <citation type="journal article" date="2016" name="PLoS Pathog.">
        <title>Biosynthesis of antibiotic leucinostatins in bio-control fungus Purpureocillium lilacinum and their inhibition on phytophthora revealed by genome mining.</title>
        <authorList>
            <person name="Wang G."/>
            <person name="Liu Z."/>
            <person name="Lin R."/>
            <person name="Li E."/>
            <person name="Mao Z."/>
            <person name="Ling J."/>
            <person name="Yang Y."/>
            <person name="Yin W.B."/>
            <person name="Xie B."/>
        </authorList>
    </citation>
    <scope>NUCLEOTIDE SEQUENCE [LARGE SCALE GENOMIC DNA]</scope>
    <source>
        <strain evidence="1">170</strain>
    </source>
</reference>
<dbReference type="RefSeq" id="XP_018150020.2">
    <property type="nucleotide sequence ID" value="XM_018281346.2"/>
</dbReference>
<evidence type="ECO:0000313" key="1">
    <source>
        <dbReference type="EMBL" id="OAQ73937.2"/>
    </source>
</evidence>
<name>A0A179G812_METCM</name>
<gene>
    <name evidence="1" type="ORF">VFPPC_01538</name>
</gene>
<dbReference type="EMBL" id="LSBJ02000001">
    <property type="protein sequence ID" value="OAQ73937.2"/>
    <property type="molecule type" value="Genomic_DNA"/>
</dbReference>
<dbReference type="KEGG" id="pchm:VFPPC_01538"/>
<proteinExistence type="predicted"/>
<keyword evidence="2" id="KW-1185">Reference proteome</keyword>
<dbReference type="GeneID" id="28845340"/>
<dbReference type="Proteomes" id="UP000078397">
    <property type="component" value="Unassembled WGS sequence"/>
</dbReference>